<proteinExistence type="predicted"/>
<feature type="region of interest" description="Disordered" evidence="1">
    <location>
        <begin position="91"/>
        <end position="112"/>
    </location>
</feature>
<feature type="compositionally biased region" description="Basic residues" evidence="1">
    <location>
        <begin position="95"/>
        <end position="112"/>
    </location>
</feature>
<reference evidence="2" key="1">
    <citation type="journal article" date="2020" name="Nature">
        <title>Giant virus diversity and host interactions through global metagenomics.</title>
        <authorList>
            <person name="Schulz F."/>
            <person name="Roux S."/>
            <person name="Paez-Espino D."/>
            <person name="Jungbluth S."/>
            <person name="Walsh D.A."/>
            <person name="Denef V.J."/>
            <person name="McMahon K.D."/>
            <person name="Konstantinidis K.T."/>
            <person name="Eloe-Fadrosh E.A."/>
            <person name="Kyrpides N.C."/>
            <person name="Woyke T."/>
        </authorList>
    </citation>
    <scope>NUCLEOTIDE SEQUENCE</scope>
    <source>
        <strain evidence="2">GVMAG-M-3300009155-48</strain>
    </source>
</reference>
<sequence length="112" mass="12853">MQFENSFVDNYIYNENNETLVGGFPIQKLSPIQLDAKFDNMSIPVGLVFEKVIDTMKGGYVNHYKIAEQSISDLIDDNLFDNLINKISYREHKNTTKKRHNGGSHNKTKKSV</sequence>
<dbReference type="EMBL" id="MN738925">
    <property type="protein sequence ID" value="QHT31804.1"/>
    <property type="molecule type" value="Genomic_DNA"/>
</dbReference>
<evidence type="ECO:0000313" key="2">
    <source>
        <dbReference type="EMBL" id="QHT31804.1"/>
    </source>
</evidence>
<organism evidence="2">
    <name type="scientific">viral metagenome</name>
    <dbReference type="NCBI Taxonomy" id="1070528"/>
    <lineage>
        <taxon>unclassified sequences</taxon>
        <taxon>metagenomes</taxon>
        <taxon>organismal metagenomes</taxon>
    </lineage>
</organism>
<accession>A0A6C0ERI9</accession>
<dbReference type="AlphaFoldDB" id="A0A6C0ERI9"/>
<evidence type="ECO:0000256" key="1">
    <source>
        <dbReference type="SAM" id="MobiDB-lite"/>
    </source>
</evidence>
<name>A0A6C0ERI9_9ZZZZ</name>
<protein>
    <submittedName>
        <fullName evidence="2">Uncharacterized protein</fullName>
    </submittedName>
</protein>